<evidence type="ECO:0000256" key="1">
    <source>
        <dbReference type="SAM" id="Coils"/>
    </source>
</evidence>
<proteinExistence type="predicted"/>
<comment type="caution">
    <text evidence="3">The sequence shown here is derived from an EMBL/GenBank/DDBJ whole genome shotgun (WGS) entry which is preliminary data.</text>
</comment>
<reference evidence="3" key="1">
    <citation type="submission" date="2020-02" db="EMBL/GenBank/DDBJ databases">
        <authorList>
            <person name="Palmer J.M."/>
        </authorList>
    </citation>
    <scope>NUCLEOTIDE SEQUENCE</scope>
    <source>
        <strain evidence="3">EPUS1.4</strain>
        <tissue evidence="3">Thallus</tissue>
    </source>
</reference>
<evidence type="ECO:0000313" key="3">
    <source>
        <dbReference type="EMBL" id="KAF7507538.1"/>
    </source>
</evidence>
<feature type="compositionally biased region" description="Polar residues" evidence="2">
    <location>
        <begin position="58"/>
        <end position="69"/>
    </location>
</feature>
<gene>
    <name evidence="3" type="ORF">GJ744_010329</name>
</gene>
<dbReference type="OrthoDB" id="10344276at2759"/>
<feature type="region of interest" description="Disordered" evidence="2">
    <location>
        <begin position="51"/>
        <end position="101"/>
    </location>
</feature>
<organism evidence="3 4">
    <name type="scientific">Endocarpon pusillum</name>
    <dbReference type="NCBI Taxonomy" id="364733"/>
    <lineage>
        <taxon>Eukaryota</taxon>
        <taxon>Fungi</taxon>
        <taxon>Dikarya</taxon>
        <taxon>Ascomycota</taxon>
        <taxon>Pezizomycotina</taxon>
        <taxon>Eurotiomycetes</taxon>
        <taxon>Chaetothyriomycetidae</taxon>
        <taxon>Verrucariales</taxon>
        <taxon>Verrucariaceae</taxon>
        <taxon>Endocarpon</taxon>
    </lineage>
</organism>
<dbReference type="Proteomes" id="UP000606974">
    <property type="component" value="Unassembled WGS sequence"/>
</dbReference>
<dbReference type="EMBL" id="JAACFV010000067">
    <property type="protein sequence ID" value="KAF7507538.1"/>
    <property type="molecule type" value="Genomic_DNA"/>
</dbReference>
<feature type="compositionally biased region" description="Polar residues" evidence="2">
    <location>
        <begin position="89"/>
        <end position="101"/>
    </location>
</feature>
<sequence>MSQSRDRHHEPIGLRFERRISQLERDREAEAEARKEAKVKALQQDVMLDLEGKRAVLPSQSVTSNSSKELSGRYRRPKVEDEDKDEQLSNEQSNGEPVQTSCVSASAMLTPPLSPHSPDVGNARELDARYPRNTIQTLNSRLEEEERRVTELKQELGRTKAQLEHYIADQNSIHQLQIRAVVANDRDEIARLKEQLAELSILAERSCNDVSRLQEELRQKDRLIDQLRAEIRQKSEELHRTSLPVKAHKDRRRSEHQVRPGCSRLRLERNSDGIRMRKNETILPMANSVAFPFT</sequence>
<accession>A0A8H7E474</accession>
<evidence type="ECO:0000256" key="2">
    <source>
        <dbReference type="SAM" id="MobiDB-lite"/>
    </source>
</evidence>
<name>A0A8H7E474_9EURO</name>
<evidence type="ECO:0000313" key="4">
    <source>
        <dbReference type="Proteomes" id="UP000606974"/>
    </source>
</evidence>
<dbReference type="AlphaFoldDB" id="A0A8H7E474"/>
<protein>
    <submittedName>
        <fullName evidence="3">Uncharacterized protein</fullName>
    </submittedName>
</protein>
<keyword evidence="4" id="KW-1185">Reference proteome</keyword>
<keyword evidence="1" id="KW-0175">Coiled coil</keyword>
<feature type="coiled-coil region" evidence="1">
    <location>
        <begin position="135"/>
        <end position="237"/>
    </location>
</feature>